<comment type="catalytic activity">
    <reaction evidence="11">
        <text>UDP-N-acetyl-alpha-D-muramoyl-L-alanyl-D-glutamate + meso-2,6-diaminopimelate + ATP = UDP-N-acetyl-alpha-D-muramoyl-L-alanyl-gamma-D-glutamyl-meso-2,6-diaminopimelate + ADP + phosphate + H(+)</text>
        <dbReference type="Rhea" id="RHEA:23676"/>
        <dbReference type="ChEBI" id="CHEBI:15378"/>
        <dbReference type="ChEBI" id="CHEBI:30616"/>
        <dbReference type="ChEBI" id="CHEBI:43474"/>
        <dbReference type="ChEBI" id="CHEBI:57791"/>
        <dbReference type="ChEBI" id="CHEBI:83900"/>
        <dbReference type="ChEBI" id="CHEBI:83905"/>
        <dbReference type="ChEBI" id="CHEBI:456216"/>
        <dbReference type="EC" id="6.3.2.13"/>
    </reaction>
</comment>
<dbReference type="InterPro" id="IPR036615">
    <property type="entry name" value="Mur_ligase_C_dom_sf"/>
</dbReference>
<evidence type="ECO:0000256" key="1">
    <source>
        <dbReference type="ARBA" id="ARBA00005898"/>
    </source>
</evidence>
<dbReference type="EMBL" id="CP036290">
    <property type="protein sequence ID" value="QDU84312.1"/>
    <property type="molecule type" value="Genomic_DNA"/>
</dbReference>
<evidence type="ECO:0000256" key="2">
    <source>
        <dbReference type="ARBA" id="ARBA00022490"/>
    </source>
</evidence>
<evidence type="ECO:0000256" key="5">
    <source>
        <dbReference type="ARBA" id="ARBA00022741"/>
    </source>
</evidence>
<evidence type="ECO:0000259" key="15">
    <source>
        <dbReference type="Pfam" id="PF08245"/>
    </source>
</evidence>
<dbReference type="EC" id="6.3.2.13" evidence="11"/>
<feature type="binding site" evidence="11">
    <location>
        <position position="195"/>
    </location>
    <ligand>
        <name>UDP-N-acetyl-alpha-D-muramoyl-L-alanyl-D-glutamate</name>
        <dbReference type="ChEBI" id="CHEBI:83900"/>
    </ligand>
</feature>
<comment type="similarity">
    <text evidence="1 11">Belongs to the MurCDEF family. MurE subfamily.</text>
</comment>
<dbReference type="SUPFAM" id="SSF53244">
    <property type="entry name" value="MurD-like peptide ligases, peptide-binding domain"/>
    <property type="match status" value="1"/>
</dbReference>
<dbReference type="InterPro" id="IPR018109">
    <property type="entry name" value="Folylpolyglutamate_synth_CS"/>
</dbReference>
<feature type="binding site" evidence="11">
    <location>
        <position position="475"/>
    </location>
    <ligand>
        <name>meso-2,6-diaminopimelate</name>
        <dbReference type="ChEBI" id="CHEBI:57791"/>
    </ligand>
</feature>
<keyword evidence="6 11" id="KW-0067">ATP-binding</keyword>
<sequence length="498" mass="51255">MVRLSEVVARLGGRTSAAGSVDPELSDVHLDSRRVAPGHLFCALPGHRVDGLEFAGSALERGAVALLAPTEAEAAARALAGSVPLWLHDAARRTAGEAASLVHGSPSKKLTTFAVTGTNGKTTVAHILAHLLRAAGHVPAVVGTVGNSIAGGSVHAAHNTTPDATELQRLCAQHLAAGGDTLVTEASSHALCQHRLAGFDLDVAIFTNLTRDHLDYHGTMEEYAAAKALLFRTLKPGGHAILPADDPVAAGYADIARERGASVHTYSIGSRADLSASRLDVVPGGSTSFLDGMGISWESFVLPLVGVHNLANALAALAAVLVSGASPSALRSGLATVPCVIGRLDPAHVEGDAVRAYVDFAHTPDALRAALSALRAELDVAGSGRLVCLFGCGGEKDQGKRPLMARVASELADTVVLTSDNPRSEDPLAIIEQARAGLVPGAVTIVEPDRRAAIHAAVAACEPGDVILLAGKGHELTQEIAGEFLPFSDAQVVREALR</sequence>
<dbReference type="GO" id="GO:0000287">
    <property type="term" value="F:magnesium ion binding"/>
    <property type="evidence" value="ECO:0007669"/>
    <property type="project" value="UniProtKB-UniRule"/>
</dbReference>
<dbReference type="InterPro" id="IPR000713">
    <property type="entry name" value="Mur_ligase_N"/>
</dbReference>
<dbReference type="OrthoDB" id="9800958at2"/>
<dbReference type="PANTHER" id="PTHR23135">
    <property type="entry name" value="MUR LIGASE FAMILY MEMBER"/>
    <property type="match status" value="1"/>
</dbReference>
<dbReference type="SUPFAM" id="SSF63418">
    <property type="entry name" value="MurE/MurF N-terminal domain"/>
    <property type="match status" value="1"/>
</dbReference>
<feature type="short sequence motif" description="Meso-diaminopimelate recognition motif" evidence="11">
    <location>
        <begin position="420"/>
        <end position="423"/>
    </location>
</feature>
<evidence type="ECO:0000313" key="16">
    <source>
        <dbReference type="EMBL" id="QDU84312.1"/>
    </source>
</evidence>
<dbReference type="InterPro" id="IPR013221">
    <property type="entry name" value="Mur_ligase_cen"/>
</dbReference>
<evidence type="ECO:0000313" key="17">
    <source>
        <dbReference type="Proteomes" id="UP000319342"/>
    </source>
</evidence>
<evidence type="ECO:0000256" key="7">
    <source>
        <dbReference type="ARBA" id="ARBA00022960"/>
    </source>
</evidence>
<dbReference type="Proteomes" id="UP000319342">
    <property type="component" value="Chromosome"/>
</dbReference>
<dbReference type="InterPro" id="IPR036565">
    <property type="entry name" value="Mur-like_cat_sf"/>
</dbReference>
<dbReference type="GO" id="GO:0008360">
    <property type="term" value="P:regulation of cell shape"/>
    <property type="evidence" value="ECO:0007669"/>
    <property type="project" value="UniProtKB-KW"/>
</dbReference>
<dbReference type="RefSeq" id="WP_145185626.1">
    <property type="nucleotide sequence ID" value="NZ_CP036290.1"/>
</dbReference>
<keyword evidence="4 11" id="KW-0132">Cell division</keyword>
<reference evidence="16 17" key="1">
    <citation type="submission" date="2019-02" db="EMBL/GenBank/DDBJ databases">
        <title>Deep-cultivation of Planctomycetes and their phenomic and genomic characterization uncovers novel biology.</title>
        <authorList>
            <person name="Wiegand S."/>
            <person name="Jogler M."/>
            <person name="Boedeker C."/>
            <person name="Pinto D."/>
            <person name="Vollmers J."/>
            <person name="Rivas-Marin E."/>
            <person name="Kohn T."/>
            <person name="Peeters S.H."/>
            <person name="Heuer A."/>
            <person name="Rast P."/>
            <person name="Oberbeckmann S."/>
            <person name="Bunk B."/>
            <person name="Jeske O."/>
            <person name="Meyerdierks A."/>
            <person name="Storesund J.E."/>
            <person name="Kallscheuer N."/>
            <person name="Luecker S."/>
            <person name="Lage O.M."/>
            <person name="Pohl T."/>
            <person name="Merkel B.J."/>
            <person name="Hornburger P."/>
            <person name="Mueller R.-W."/>
            <person name="Bruemmer F."/>
            <person name="Labrenz M."/>
            <person name="Spormann A.M."/>
            <person name="Op den Camp H."/>
            <person name="Overmann J."/>
            <person name="Amann R."/>
            <person name="Jetten M.S.M."/>
            <person name="Mascher T."/>
            <person name="Medema M.H."/>
            <person name="Devos D.P."/>
            <person name="Kaster A.-K."/>
            <person name="Ovreas L."/>
            <person name="Rohde M."/>
            <person name="Galperin M.Y."/>
            <person name="Jogler C."/>
        </authorList>
    </citation>
    <scope>NUCLEOTIDE SEQUENCE [LARGE SCALE GENOMIC DNA]</scope>
    <source>
        <strain evidence="16 17">Pla163</strain>
    </source>
</reference>
<dbReference type="AlphaFoldDB" id="A0A518CYP8"/>
<dbReference type="GO" id="GO:0005737">
    <property type="term" value="C:cytoplasm"/>
    <property type="evidence" value="ECO:0007669"/>
    <property type="project" value="UniProtKB-SubCell"/>
</dbReference>
<keyword evidence="5 11" id="KW-0547">Nucleotide-binding</keyword>
<dbReference type="SUPFAM" id="SSF53623">
    <property type="entry name" value="MurD-like peptide ligases, catalytic domain"/>
    <property type="match status" value="1"/>
</dbReference>
<keyword evidence="17" id="KW-1185">Reference proteome</keyword>
<dbReference type="GO" id="GO:0051301">
    <property type="term" value="P:cell division"/>
    <property type="evidence" value="ECO:0007669"/>
    <property type="project" value="UniProtKB-KW"/>
</dbReference>
<dbReference type="GO" id="GO:0008765">
    <property type="term" value="F:UDP-N-acetylmuramoylalanyl-D-glutamate-2,6-diaminopimelate ligase activity"/>
    <property type="evidence" value="ECO:0007669"/>
    <property type="project" value="UniProtKB-UniRule"/>
</dbReference>
<feature type="binding site" evidence="11">
    <location>
        <begin position="117"/>
        <end position="123"/>
    </location>
    <ligand>
        <name>ATP</name>
        <dbReference type="ChEBI" id="CHEBI:30616"/>
    </ligand>
</feature>
<accession>A0A518CYP8</accession>
<dbReference type="GO" id="GO:0005524">
    <property type="term" value="F:ATP binding"/>
    <property type="evidence" value="ECO:0007669"/>
    <property type="project" value="UniProtKB-UniRule"/>
</dbReference>
<dbReference type="GO" id="GO:0004326">
    <property type="term" value="F:tetrahydrofolylpolyglutamate synthase activity"/>
    <property type="evidence" value="ECO:0007669"/>
    <property type="project" value="InterPro"/>
</dbReference>
<feature type="binding site" evidence="11">
    <location>
        <position position="471"/>
    </location>
    <ligand>
        <name>meso-2,6-diaminopimelate</name>
        <dbReference type="ChEBI" id="CHEBI:57791"/>
    </ligand>
</feature>
<feature type="binding site" evidence="11">
    <location>
        <position position="187"/>
    </location>
    <ligand>
        <name>UDP-N-acetyl-alpha-D-muramoyl-L-alanyl-D-glutamate</name>
        <dbReference type="ChEBI" id="CHEBI:83900"/>
    </ligand>
</feature>
<dbReference type="HAMAP" id="MF_00208">
    <property type="entry name" value="MurE"/>
    <property type="match status" value="1"/>
</dbReference>
<protein>
    <recommendedName>
        <fullName evidence="11">UDP-N-acetylmuramoyl-L-alanyl-D-glutamate--2,6-diaminopimelate ligase</fullName>
        <ecNumber evidence="11">6.3.2.13</ecNumber>
    </recommendedName>
    <alternativeName>
        <fullName evidence="11">Meso-A2pm-adding enzyme</fullName>
    </alternativeName>
    <alternativeName>
        <fullName evidence="11">Meso-diaminopimelate-adding enzyme</fullName>
    </alternativeName>
    <alternativeName>
        <fullName evidence="11">UDP-MurNAc-L-Ala-D-Glu:meso-diaminopimelate ligase</fullName>
    </alternativeName>
    <alternativeName>
        <fullName evidence="11">UDP-MurNAc-tripeptide synthetase</fullName>
    </alternativeName>
    <alternativeName>
        <fullName evidence="11">UDP-N-acetylmuramyl-tripeptide synthetase</fullName>
    </alternativeName>
</protein>
<feature type="binding site" evidence="11">
    <location>
        <position position="30"/>
    </location>
    <ligand>
        <name>UDP-N-acetyl-alpha-D-muramoyl-L-alanyl-D-glutamate</name>
        <dbReference type="ChEBI" id="CHEBI:83900"/>
    </ligand>
</feature>
<keyword evidence="8 11" id="KW-0573">Peptidoglycan synthesis</keyword>
<keyword evidence="7 11" id="KW-0133">Cell shape</keyword>
<dbReference type="InterPro" id="IPR005761">
    <property type="entry name" value="UDP-N-AcMur-Glu-dNH2Pim_ligase"/>
</dbReference>
<dbReference type="Gene3D" id="3.40.1190.10">
    <property type="entry name" value="Mur-like, catalytic domain"/>
    <property type="match status" value="1"/>
</dbReference>
<proteinExistence type="inferred from homology"/>
<dbReference type="NCBIfam" id="TIGR01085">
    <property type="entry name" value="murE"/>
    <property type="match status" value="1"/>
</dbReference>
<dbReference type="InterPro" id="IPR004101">
    <property type="entry name" value="Mur_ligase_C"/>
</dbReference>
<keyword evidence="9 11" id="KW-0131">Cell cycle</keyword>
<dbReference type="GO" id="GO:0009252">
    <property type="term" value="P:peptidoglycan biosynthetic process"/>
    <property type="evidence" value="ECO:0007669"/>
    <property type="project" value="UniProtKB-UniRule"/>
</dbReference>
<feature type="domain" description="Mur ligase central" evidence="15">
    <location>
        <begin position="115"/>
        <end position="320"/>
    </location>
</feature>
<feature type="binding site" evidence="11">
    <location>
        <begin position="420"/>
        <end position="423"/>
    </location>
    <ligand>
        <name>meso-2,6-diaminopimelate</name>
        <dbReference type="ChEBI" id="CHEBI:57791"/>
    </ligand>
</feature>
<gene>
    <name evidence="11 16" type="primary">murE</name>
    <name evidence="16" type="ORF">Pla163_14190</name>
</gene>
<organism evidence="16 17">
    <name type="scientific">Rohdeia mirabilis</name>
    <dbReference type="NCBI Taxonomy" id="2528008"/>
    <lineage>
        <taxon>Bacteria</taxon>
        <taxon>Pseudomonadati</taxon>
        <taxon>Planctomycetota</taxon>
        <taxon>Planctomycetia</taxon>
        <taxon>Planctomycetia incertae sedis</taxon>
        <taxon>Rohdeia</taxon>
    </lineage>
</organism>
<evidence type="ECO:0000259" key="13">
    <source>
        <dbReference type="Pfam" id="PF01225"/>
    </source>
</evidence>
<keyword evidence="10 11" id="KW-0961">Cell wall biogenesis/degradation</keyword>
<feature type="domain" description="Mur ligase C-terminal" evidence="14">
    <location>
        <begin position="350"/>
        <end position="473"/>
    </location>
</feature>
<feature type="modified residue" description="N6-carboxylysine" evidence="11">
    <location>
        <position position="227"/>
    </location>
</feature>
<comment type="PTM">
    <text evidence="11">Carboxylation is probably crucial for Mg(2+) binding and, consequently, for the gamma-phosphate positioning of ATP.</text>
</comment>
<comment type="pathway">
    <text evidence="11 12">Cell wall biogenesis; peptidoglycan biosynthesis.</text>
</comment>
<comment type="cofactor">
    <cofactor evidence="11">
        <name>Mg(2+)</name>
        <dbReference type="ChEBI" id="CHEBI:18420"/>
    </cofactor>
</comment>
<keyword evidence="11" id="KW-0460">Magnesium</keyword>
<comment type="function">
    <text evidence="11">Catalyzes the addition of meso-diaminopimelic acid to the nucleotide precursor UDP-N-acetylmuramoyl-L-alanyl-D-glutamate (UMAG) in the biosynthesis of bacterial cell-wall peptidoglycan.</text>
</comment>
<feature type="domain" description="Mur ligase N-terminal catalytic" evidence="13">
    <location>
        <begin position="28"/>
        <end position="72"/>
    </location>
</feature>
<keyword evidence="3 11" id="KW-0436">Ligase</keyword>
<feature type="binding site" evidence="11">
    <location>
        <position position="193"/>
    </location>
    <ligand>
        <name>UDP-N-acetyl-alpha-D-muramoyl-L-alanyl-D-glutamate</name>
        <dbReference type="ChEBI" id="CHEBI:83900"/>
    </ligand>
</feature>
<evidence type="ECO:0000256" key="10">
    <source>
        <dbReference type="ARBA" id="ARBA00023316"/>
    </source>
</evidence>
<evidence type="ECO:0000256" key="9">
    <source>
        <dbReference type="ARBA" id="ARBA00023306"/>
    </source>
</evidence>
<evidence type="ECO:0000256" key="4">
    <source>
        <dbReference type="ARBA" id="ARBA00022618"/>
    </source>
</evidence>
<dbReference type="Pfam" id="PF01225">
    <property type="entry name" value="Mur_ligase"/>
    <property type="match status" value="1"/>
</dbReference>
<comment type="subcellular location">
    <subcellularLocation>
        <location evidence="11 12">Cytoplasm</location>
    </subcellularLocation>
</comment>
<dbReference type="Gene3D" id="3.40.1390.10">
    <property type="entry name" value="MurE/MurF, N-terminal domain"/>
    <property type="match status" value="1"/>
</dbReference>
<evidence type="ECO:0000256" key="3">
    <source>
        <dbReference type="ARBA" id="ARBA00022598"/>
    </source>
</evidence>
<evidence type="ECO:0000259" key="14">
    <source>
        <dbReference type="Pfam" id="PF02875"/>
    </source>
</evidence>
<feature type="binding site" evidence="11">
    <location>
        <begin position="47"/>
        <end position="49"/>
    </location>
    <ligand>
        <name>UDP-N-acetyl-alpha-D-muramoyl-L-alanyl-D-glutamate</name>
        <dbReference type="ChEBI" id="CHEBI:83900"/>
    </ligand>
</feature>
<dbReference type="Gene3D" id="3.90.190.20">
    <property type="entry name" value="Mur ligase, C-terminal domain"/>
    <property type="match status" value="1"/>
</dbReference>
<evidence type="ECO:0000256" key="11">
    <source>
        <dbReference type="HAMAP-Rule" id="MF_00208"/>
    </source>
</evidence>
<name>A0A518CYP8_9BACT</name>
<dbReference type="Pfam" id="PF02875">
    <property type="entry name" value="Mur_ligase_C"/>
    <property type="match status" value="1"/>
</dbReference>
<evidence type="ECO:0000256" key="6">
    <source>
        <dbReference type="ARBA" id="ARBA00022840"/>
    </source>
</evidence>
<dbReference type="NCBIfam" id="NF001126">
    <property type="entry name" value="PRK00139.1-4"/>
    <property type="match status" value="1"/>
</dbReference>
<evidence type="ECO:0000256" key="12">
    <source>
        <dbReference type="RuleBase" id="RU004135"/>
    </source>
</evidence>
<dbReference type="InterPro" id="IPR035911">
    <property type="entry name" value="MurE/MurF_N"/>
</dbReference>
<evidence type="ECO:0000256" key="8">
    <source>
        <dbReference type="ARBA" id="ARBA00022984"/>
    </source>
</evidence>
<dbReference type="PANTHER" id="PTHR23135:SF4">
    <property type="entry name" value="UDP-N-ACETYLMURAMOYL-L-ALANYL-D-GLUTAMATE--2,6-DIAMINOPIMELATE LIGASE MURE HOMOLOG, CHLOROPLASTIC"/>
    <property type="match status" value="1"/>
</dbReference>
<keyword evidence="2 11" id="KW-0963">Cytoplasm</keyword>
<dbReference type="UniPathway" id="UPA00219"/>
<feature type="binding site" evidence="11">
    <location>
        <begin position="160"/>
        <end position="161"/>
    </location>
    <ligand>
        <name>UDP-N-acetyl-alpha-D-muramoyl-L-alanyl-D-glutamate</name>
        <dbReference type="ChEBI" id="CHEBI:83900"/>
    </ligand>
</feature>
<dbReference type="GO" id="GO:0071555">
    <property type="term" value="P:cell wall organization"/>
    <property type="evidence" value="ECO:0007669"/>
    <property type="project" value="UniProtKB-KW"/>
</dbReference>
<feature type="binding site" evidence="11">
    <location>
        <position position="32"/>
    </location>
    <ligand>
        <name>UDP-N-acetyl-alpha-D-muramoyl-L-alanyl-D-glutamate</name>
        <dbReference type="ChEBI" id="CHEBI:83900"/>
    </ligand>
</feature>
<dbReference type="Pfam" id="PF08245">
    <property type="entry name" value="Mur_ligase_M"/>
    <property type="match status" value="1"/>
</dbReference>
<comment type="caution">
    <text evidence="11">Lacks conserved residue(s) required for the propagation of feature annotation.</text>
</comment>
<dbReference type="PROSITE" id="PS01011">
    <property type="entry name" value="FOLYLPOLYGLU_SYNT_1"/>
    <property type="match status" value="1"/>
</dbReference>